<evidence type="ECO:0000256" key="1">
    <source>
        <dbReference type="SAM" id="Coils"/>
    </source>
</evidence>
<feature type="coiled-coil region" evidence="1">
    <location>
        <begin position="92"/>
        <end position="119"/>
    </location>
</feature>
<keyword evidence="3" id="KW-1185">Reference proteome</keyword>
<name>A0A2P8EAT5_9BACT</name>
<dbReference type="InterPro" id="IPR010982">
    <property type="entry name" value="Lambda_DNA-bd_dom_sf"/>
</dbReference>
<dbReference type="Proteomes" id="UP000240708">
    <property type="component" value="Unassembled WGS sequence"/>
</dbReference>
<dbReference type="OrthoDB" id="796548at2"/>
<reference evidence="2 3" key="1">
    <citation type="submission" date="2018-03" db="EMBL/GenBank/DDBJ databases">
        <title>Genomic Encyclopedia of Archaeal and Bacterial Type Strains, Phase II (KMG-II): from individual species to whole genera.</title>
        <authorList>
            <person name="Goeker M."/>
        </authorList>
    </citation>
    <scope>NUCLEOTIDE SEQUENCE [LARGE SCALE GENOMIC DNA]</scope>
    <source>
        <strain evidence="2 3">DSM 28057</strain>
    </source>
</reference>
<comment type="caution">
    <text evidence="2">The sequence shown here is derived from an EMBL/GenBank/DDBJ whole genome shotgun (WGS) entry which is preliminary data.</text>
</comment>
<gene>
    <name evidence="2" type="ORF">CLV48_102391</name>
</gene>
<proteinExistence type="predicted"/>
<organism evidence="2 3">
    <name type="scientific">Cecembia rubra</name>
    <dbReference type="NCBI Taxonomy" id="1485585"/>
    <lineage>
        <taxon>Bacteria</taxon>
        <taxon>Pseudomonadati</taxon>
        <taxon>Bacteroidota</taxon>
        <taxon>Cytophagia</taxon>
        <taxon>Cytophagales</taxon>
        <taxon>Cyclobacteriaceae</taxon>
        <taxon>Cecembia</taxon>
    </lineage>
</organism>
<evidence type="ECO:0000313" key="3">
    <source>
        <dbReference type="Proteomes" id="UP000240708"/>
    </source>
</evidence>
<dbReference type="RefSeq" id="WP_106566492.1">
    <property type="nucleotide sequence ID" value="NZ_PYGF01000002.1"/>
</dbReference>
<dbReference type="EMBL" id="PYGF01000002">
    <property type="protein sequence ID" value="PSL06574.1"/>
    <property type="molecule type" value="Genomic_DNA"/>
</dbReference>
<evidence type="ECO:0000313" key="2">
    <source>
        <dbReference type="EMBL" id="PSL06574.1"/>
    </source>
</evidence>
<sequence length="138" mass="15799">MDIIHKINEIAEIFFNGNNSAFAKKFETSEANIRNYRSKIIPKVDFIVKMCNDLEISFDWIFNDIGPMIRPSTHVKEKNPQSLLNVNFDETINALNKTIKAQEITIESQRETIATLKQMIAIKRPEPQKGTYDPTGAV</sequence>
<keyword evidence="1" id="KW-0175">Coiled coil</keyword>
<dbReference type="Gene3D" id="1.10.260.40">
    <property type="entry name" value="lambda repressor-like DNA-binding domains"/>
    <property type="match status" value="1"/>
</dbReference>
<accession>A0A2P8EAT5</accession>
<dbReference type="AlphaFoldDB" id="A0A2P8EAT5"/>
<protein>
    <submittedName>
        <fullName evidence="2">Uncharacterized protein</fullName>
    </submittedName>
</protein>
<dbReference type="GO" id="GO:0003677">
    <property type="term" value="F:DNA binding"/>
    <property type="evidence" value="ECO:0007669"/>
    <property type="project" value="InterPro"/>
</dbReference>